<protein>
    <submittedName>
        <fullName evidence="1">Uncharacterized protein</fullName>
    </submittedName>
</protein>
<sequence>MRMETEAHRQEGCKGCSASVHVEEAQLQRILSKLALHPGDCVPDAQYEDRLSNCEGCSSLQYGTTCAHCGCFVKVRAKLAAKGCPHPSGSRWI</sequence>
<reference evidence="1 2" key="1">
    <citation type="submission" date="2021-04" db="EMBL/GenBank/DDBJ databases">
        <title>Paenibacillus sp. DLE-14 whole genome sequence.</title>
        <authorList>
            <person name="Ham Y.J."/>
        </authorList>
    </citation>
    <scope>NUCLEOTIDE SEQUENCE [LARGE SCALE GENOMIC DNA]</scope>
    <source>
        <strain evidence="1 2">DLE-14</strain>
    </source>
</reference>
<proteinExistence type="predicted"/>
<evidence type="ECO:0000313" key="2">
    <source>
        <dbReference type="Proteomes" id="UP000673394"/>
    </source>
</evidence>
<name>A0ABS5CFX2_9BACL</name>
<dbReference type="InterPro" id="IPR046169">
    <property type="entry name" value="DUF6171"/>
</dbReference>
<organism evidence="1 2">
    <name type="scientific">Paenibacillus lignilyticus</name>
    <dbReference type="NCBI Taxonomy" id="1172615"/>
    <lineage>
        <taxon>Bacteria</taxon>
        <taxon>Bacillati</taxon>
        <taxon>Bacillota</taxon>
        <taxon>Bacilli</taxon>
        <taxon>Bacillales</taxon>
        <taxon>Paenibacillaceae</taxon>
        <taxon>Paenibacillus</taxon>
    </lineage>
</organism>
<dbReference type="EMBL" id="JAGKSP010000007">
    <property type="protein sequence ID" value="MBP3964788.1"/>
    <property type="molecule type" value="Genomic_DNA"/>
</dbReference>
<gene>
    <name evidence="1" type="ORF">I8J30_18875</name>
</gene>
<accession>A0ABS5CFX2</accession>
<keyword evidence="2" id="KW-1185">Reference proteome</keyword>
<dbReference type="Proteomes" id="UP000673394">
    <property type="component" value="Unassembled WGS sequence"/>
</dbReference>
<evidence type="ECO:0000313" key="1">
    <source>
        <dbReference type="EMBL" id="MBP3964788.1"/>
    </source>
</evidence>
<comment type="caution">
    <text evidence="1">The sequence shown here is derived from an EMBL/GenBank/DDBJ whole genome shotgun (WGS) entry which is preliminary data.</text>
</comment>
<dbReference type="Pfam" id="PF19668">
    <property type="entry name" value="DUF6171"/>
    <property type="match status" value="1"/>
</dbReference>